<dbReference type="Pfam" id="PF00041">
    <property type="entry name" value="fn3"/>
    <property type="match status" value="1"/>
</dbReference>
<feature type="compositionally biased region" description="Low complexity" evidence="3">
    <location>
        <begin position="195"/>
        <end position="222"/>
    </location>
</feature>
<dbReference type="CDD" id="cd00063">
    <property type="entry name" value="FN3"/>
    <property type="match status" value="1"/>
</dbReference>
<feature type="region of interest" description="Disordered" evidence="3">
    <location>
        <begin position="180"/>
        <end position="228"/>
    </location>
</feature>
<sequence length="488" mass="50445">MATQRFLSRRLSPMLVPRAPDRLSAESGRASPCRGTDQGEKPVAQPHPGQAAQARKLVIQLGQLLTDVTAGRPVAKVHQHLLDQFDAAVHDYRIDAMEVGQQEFAETWHALQYGLALPVGTWDQIVLPTVVGFSSAQKLKMHLELATSYWLAARAAVDAVPDYPAAVAELAAPEAFTTDHTLPVVPPAPAPTQPSTPLRPSTAEAAPTDAPPSDTAPSPTAERPAPTGPDRRVLVAVAVAVLATVTVMLVLIIRPTGDGQPVSLQDGLPSPILSAGVMADESGQPVTLPTAPPSTSPEPAPMITNEPLPKPSWTPPAPPTTKPGTTTPPPAPPVAPSAPTRLTAVAAVEHKIWLSWSAPATGGSGGVAYYRILRDGQFIGWTRDTSATVADLAPGTSYVFVVIAVNAAGLQSGPSNQITTMTASPSPLPAPSPTNPASPPPSPSESPSPSPAETTDEPSPSPSEPEASPSPEATSPDPDPPTEPADAT</sequence>
<gene>
    <name evidence="6" type="ORF">Cci01nite_36420</name>
</gene>
<dbReference type="InterPro" id="IPR003961">
    <property type="entry name" value="FN3_dom"/>
</dbReference>
<feature type="compositionally biased region" description="Pro residues" evidence="3">
    <location>
        <begin position="308"/>
        <end position="336"/>
    </location>
</feature>
<protein>
    <recommendedName>
        <fullName evidence="5">Fibronectin type-III domain-containing protein</fullName>
    </recommendedName>
</protein>
<evidence type="ECO:0000259" key="5">
    <source>
        <dbReference type="PROSITE" id="PS50853"/>
    </source>
</evidence>
<feature type="compositionally biased region" description="Pro residues" evidence="3">
    <location>
        <begin position="426"/>
        <end position="450"/>
    </location>
</feature>
<feature type="compositionally biased region" description="Polar residues" evidence="3">
    <location>
        <begin position="412"/>
        <end position="421"/>
    </location>
</feature>
<organism evidence="6 7">
    <name type="scientific">Catellatospora citrea</name>
    <dbReference type="NCBI Taxonomy" id="53366"/>
    <lineage>
        <taxon>Bacteria</taxon>
        <taxon>Bacillati</taxon>
        <taxon>Actinomycetota</taxon>
        <taxon>Actinomycetes</taxon>
        <taxon>Micromonosporales</taxon>
        <taxon>Micromonosporaceae</taxon>
        <taxon>Catellatospora</taxon>
    </lineage>
</organism>
<dbReference type="EMBL" id="BONH01000016">
    <property type="protein sequence ID" value="GIF98548.1"/>
    <property type="molecule type" value="Genomic_DNA"/>
</dbReference>
<reference evidence="6 7" key="1">
    <citation type="submission" date="2021-01" db="EMBL/GenBank/DDBJ databases">
        <title>Whole genome shotgun sequence of Catellatospora citrea NBRC 14495.</title>
        <authorList>
            <person name="Komaki H."/>
            <person name="Tamura T."/>
        </authorList>
    </citation>
    <scope>NUCLEOTIDE SEQUENCE [LARGE SCALE GENOMIC DNA]</scope>
    <source>
        <strain evidence="6 7">NBRC 14495</strain>
    </source>
</reference>
<dbReference type="PROSITE" id="PS50853">
    <property type="entry name" value="FN3"/>
    <property type="match status" value="1"/>
</dbReference>
<keyword evidence="1" id="KW-0378">Hydrolase</keyword>
<dbReference type="InterPro" id="IPR013783">
    <property type="entry name" value="Ig-like_fold"/>
</dbReference>
<keyword evidence="4" id="KW-0472">Membrane</keyword>
<dbReference type="Gene3D" id="2.60.40.10">
    <property type="entry name" value="Immunoglobulins"/>
    <property type="match status" value="1"/>
</dbReference>
<feature type="region of interest" description="Disordered" evidence="3">
    <location>
        <begin position="282"/>
        <end position="337"/>
    </location>
</feature>
<keyword evidence="4" id="KW-1133">Transmembrane helix</keyword>
<feature type="region of interest" description="Disordered" evidence="3">
    <location>
        <begin position="411"/>
        <end position="488"/>
    </location>
</feature>
<feature type="compositionally biased region" description="Pro residues" evidence="3">
    <location>
        <begin position="290"/>
        <end position="300"/>
    </location>
</feature>
<feature type="compositionally biased region" description="Pro residues" evidence="3">
    <location>
        <begin position="477"/>
        <end position="488"/>
    </location>
</feature>
<evidence type="ECO:0000313" key="6">
    <source>
        <dbReference type="EMBL" id="GIF98548.1"/>
    </source>
</evidence>
<proteinExistence type="predicted"/>
<dbReference type="PRINTS" id="PR01217">
    <property type="entry name" value="PRICHEXTENSN"/>
</dbReference>
<feature type="compositionally biased region" description="Pro residues" evidence="3">
    <location>
        <begin position="184"/>
        <end position="194"/>
    </location>
</feature>
<dbReference type="GO" id="GO:0000272">
    <property type="term" value="P:polysaccharide catabolic process"/>
    <property type="evidence" value="ECO:0007669"/>
    <property type="project" value="UniProtKB-KW"/>
</dbReference>
<name>A0A8J3NZP0_9ACTN</name>
<dbReference type="AlphaFoldDB" id="A0A8J3NZP0"/>
<accession>A0A8J3NZP0</accession>
<evidence type="ECO:0000256" key="3">
    <source>
        <dbReference type="SAM" id="MobiDB-lite"/>
    </source>
</evidence>
<dbReference type="InterPro" id="IPR036116">
    <property type="entry name" value="FN3_sf"/>
</dbReference>
<feature type="compositionally biased region" description="Low complexity" evidence="3">
    <location>
        <begin position="464"/>
        <end position="476"/>
    </location>
</feature>
<keyword evidence="4" id="KW-0812">Transmembrane</keyword>
<keyword evidence="2" id="KW-0119">Carbohydrate metabolism</keyword>
<evidence type="ECO:0000313" key="7">
    <source>
        <dbReference type="Proteomes" id="UP000659904"/>
    </source>
</evidence>
<keyword evidence="2" id="KW-0624">Polysaccharide degradation</keyword>
<feature type="region of interest" description="Disordered" evidence="3">
    <location>
        <begin position="1"/>
        <end position="49"/>
    </location>
</feature>
<keyword evidence="1" id="KW-0326">Glycosidase</keyword>
<evidence type="ECO:0000256" key="1">
    <source>
        <dbReference type="ARBA" id="ARBA00023295"/>
    </source>
</evidence>
<evidence type="ECO:0000256" key="4">
    <source>
        <dbReference type="SAM" id="Phobius"/>
    </source>
</evidence>
<feature type="domain" description="Fibronectin type-III" evidence="5">
    <location>
        <begin position="335"/>
        <end position="425"/>
    </location>
</feature>
<comment type="caution">
    <text evidence="6">The sequence shown here is derived from an EMBL/GenBank/DDBJ whole genome shotgun (WGS) entry which is preliminary data.</text>
</comment>
<dbReference type="Proteomes" id="UP000659904">
    <property type="component" value="Unassembled WGS sequence"/>
</dbReference>
<dbReference type="GO" id="GO:0016798">
    <property type="term" value="F:hydrolase activity, acting on glycosyl bonds"/>
    <property type="evidence" value="ECO:0007669"/>
    <property type="project" value="UniProtKB-KW"/>
</dbReference>
<dbReference type="SMART" id="SM00060">
    <property type="entry name" value="FN3"/>
    <property type="match status" value="1"/>
</dbReference>
<evidence type="ECO:0000256" key="2">
    <source>
        <dbReference type="ARBA" id="ARBA00023326"/>
    </source>
</evidence>
<feature type="transmembrane region" description="Helical" evidence="4">
    <location>
        <begin position="233"/>
        <end position="253"/>
    </location>
</feature>
<keyword evidence="7" id="KW-1185">Reference proteome</keyword>
<dbReference type="SUPFAM" id="SSF49265">
    <property type="entry name" value="Fibronectin type III"/>
    <property type="match status" value="1"/>
</dbReference>